<feature type="transmembrane region" description="Helical" evidence="7">
    <location>
        <begin position="193"/>
        <end position="213"/>
    </location>
</feature>
<feature type="transmembrane region" description="Helical" evidence="7">
    <location>
        <begin position="738"/>
        <end position="755"/>
    </location>
</feature>
<dbReference type="Pfam" id="PF03176">
    <property type="entry name" value="MMPL"/>
    <property type="match status" value="1"/>
</dbReference>
<evidence type="ECO:0000256" key="1">
    <source>
        <dbReference type="ARBA" id="ARBA00004651"/>
    </source>
</evidence>
<evidence type="ECO:0000256" key="7">
    <source>
        <dbReference type="SAM" id="Phobius"/>
    </source>
</evidence>
<comment type="subcellular location">
    <subcellularLocation>
        <location evidence="1">Cell membrane</location>
        <topology evidence="1">Multi-pass membrane protein</topology>
    </subcellularLocation>
</comment>
<feature type="transmembrane region" description="Helical" evidence="7">
    <location>
        <begin position="263"/>
        <end position="283"/>
    </location>
</feature>
<name>A0ABZ0Q5F1_9LACO</name>
<evidence type="ECO:0000259" key="8">
    <source>
        <dbReference type="Pfam" id="PF03176"/>
    </source>
</evidence>
<feature type="transmembrane region" description="Helical" evidence="7">
    <location>
        <begin position="837"/>
        <end position="858"/>
    </location>
</feature>
<protein>
    <submittedName>
        <fullName evidence="9">MMPL family transporter</fullName>
    </submittedName>
</protein>
<dbReference type="PANTHER" id="PTHR33406:SF6">
    <property type="entry name" value="MEMBRANE PROTEIN YDGH-RELATED"/>
    <property type="match status" value="1"/>
</dbReference>
<reference evidence="10" key="1">
    <citation type="submission" date="2024-06" db="EMBL/GenBank/DDBJ databases">
        <authorList>
            <person name="Chang H.C."/>
            <person name="Mun S.Y."/>
        </authorList>
    </citation>
    <scope>NUCLEOTIDE SEQUENCE [LARGE SCALE GENOMIC DNA]</scope>
    <source>
        <strain evidence="10">KT1</strain>
    </source>
</reference>
<dbReference type="PANTHER" id="PTHR33406">
    <property type="entry name" value="MEMBRANE PROTEIN MJ1562-RELATED"/>
    <property type="match status" value="1"/>
</dbReference>
<keyword evidence="4 7" id="KW-0812">Transmembrane</keyword>
<keyword evidence="10" id="KW-1185">Reference proteome</keyword>
<feature type="transmembrane region" description="Helical" evidence="7">
    <location>
        <begin position="166"/>
        <end position="187"/>
    </location>
</feature>
<dbReference type="SUPFAM" id="SSF82866">
    <property type="entry name" value="Multidrug efflux transporter AcrB transmembrane domain"/>
    <property type="match status" value="1"/>
</dbReference>
<comment type="similarity">
    <text evidence="2">Belongs to the resistance-nodulation-cell division (RND) (TC 2.A.6) family. MmpL subfamily.</text>
</comment>
<keyword evidence="5 7" id="KW-1133">Transmembrane helix</keyword>
<keyword evidence="3" id="KW-1003">Cell membrane</keyword>
<dbReference type="EMBL" id="CP104778">
    <property type="protein sequence ID" value="WPC22156.1"/>
    <property type="molecule type" value="Genomic_DNA"/>
</dbReference>
<dbReference type="InterPro" id="IPR004869">
    <property type="entry name" value="MMPL_dom"/>
</dbReference>
<feature type="transmembrane region" description="Helical" evidence="7">
    <location>
        <begin position="346"/>
        <end position="364"/>
    </location>
</feature>
<accession>A0ABZ0Q5F1</accession>
<keyword evidence="6 7" id="KW-0472">Membrane</keyword>
<feature type="transmembrane region" description="Helical" evidence="7">
    <location>
        <begin position="12"/>
        <end position="30"/>
    </location>
</feature>
<dbReference type="Proteomes" id="UP001302696">
    <property type="component" value="Chromosome"/>
</dbReference>
<evidence type="ECO:0000256" key="4">
    <source>
        <dbReference type="ARBA" id="ARBA00022692"/>
    </source>
</evidence>
<gene>
    <name evidence="9" type="ORF">N6G96_02755</name>
</gene>
<proteinExistence type="inferred from homology"/>
<dbReference type="RefSeq" id="WP_323709060.1">
    <property type="nucleotide sequence ID" value="NZ_CP104778.1"/>
</dbReference>
<evidence type="ECO:0000256" key="2">
    <source>
        <dbReference type="ARBA" id="ARBA00010157"/>
    </source>
</evidence>
<evidence type="ECO:0000313" key="9">
    <source>
        <dbReference type="EMBL" id="WPC22156.1"/>
    </source>
</evidence>
<feature type="domain" description="Membrane transport protein MMPL" evidence="8">
    <location>
        <begin position="48"/>
        <end position="340"/>
    </location>
</feature>
<feature type="transmembrane region" description="Helical" evidence="7">
    <location>
        <begin position="290"/>
        <end position="309"/>
    </location>
</feature>
<evidence type="ECO:0000256" key="5">
    <source>
        <dbReference type="ARBA" id="ARBA00022989"/>
    </source>
</evidence>
<sequence>MSKTKKLKIASLITWAVLLVGLIVLLPNSLTWNNRYSQQLPTDTSTNKKQQRTSATIVYTNPNGSLTSKQKKAIQDTQEKLQANKKFLGIQTIESANDSNASHRLNSADKSTELTILHFKNKQSQFHILIPQVYSLVHTPGVTTYVTGNDVLQVARAQAIQTATKIMIGICCVLMLISIGLIFRSVIAPLITLLLSGITYLTSLSVAASAAHFFNAPYTAQTDLIMAFISFGILPIVIAVFYHSYSNHFETLQSADPLYKRSWLPSLITIVPLIITGSALLLAKNETLSSLWIIGVSLGLGWLIFYTLMPALTEFLEDLFFWPGSARKLSTTVNFWHFNTTLGNKHAILTLVGIFIVICAGLFIKTRPLNWSSSTDTPFSSQAKTGANVVSSHYPTGKLSPITISLTNQSAITTTQDLAVINQLTQKLKPVPNVAAVFSVVQPAGTPLSSLYVNQQLKLITSQLSAANLNLTKTQTSLKNSQKQLKSLKLSSTLKTLSESLTNLDAIGSQSSQVSEQASDLASDITTIEDQQTTLTNLLNSRSLSQGSKNTRQVLTSLKTHNRNPLSDLKTLHRNIKVISSNNSVIADNISQVEDDQQTVNDDFQDAETAIENTKTALSKDSKNVEIAQQNLAADNSYLTGLSKSGIVSTLYMTAADLKTAPMKNALNQFNLNKNKTTTISIVLNKEPSSNSGVKTLKQLKTTTNSTLQGTSLSKSNLAYSGETVSVTNQKQALKHDVTHLLPWLIGFLIIYLLAISQSLFAIYASGTLLVAFGGSFRLINLLSTSLLKESLLADVPMLAGIFFTYVNLALIIPIILRTARSSTTQYLNAMNSFDKILGFIGLLSLIPLLALGFTQLLSFIQIALVLFVAEVIWLFLFPLGISAALHVTYDKV</sequence>
<evidence type="ECO:0000256" key="3">
    <source>
        <dbReference type="ARBA" id="ARBA00022475"/>
    </source>
</evidence>
<evidence type="ECO:0000313" key="10">
    <source>
        <dbReference type="Proteomes" id="UP001302696"/>
    </source>
</evidence>
<evidence type="ECO:0000256" key="6">
    <source>
        <dbReference type="ARBA" id="ARBA00023136"/>
    </source>
</evidence>
<organism evidence="9 10">
    <name type="scientific">Pediococcus inopinatus</name>
    <dbReference type="NCBI Taxonomy" id="114090"/>
    <lineage>
        <taxon>Bacteria</taxon>
        <taxon>Bacillati</taxon>
        <taxon>Bacillota</taxon>
        <taxon>Bacilli</taxon>
        <taxon>Lactobacillales</taxon>
        <taxon>Lactobacillaceae</taxon>
        <taxon>Pediococcus</taxon>
    </lineage>
</organism>
<feature type="transmembrane region" description="Helical" evidence="7">
    <location>
        <begin position="225"/>
        <end position="243"/>
    </location>
</feature>
<dbReference type="InterPro" id="IPR050545">
    <property type="entry name" value="Mycobact_MmpL"/>
</dbReference>
<feature type="transmembrane region" description="Helical" evidence="7">
    <location>
        <begin position="865"/>
        <end position="890"/>
    </location>
</feature>
<feature type="transmembrane region" description="Helical" evidence="7">
    <location>
        <begin position="792"/>
        <end position="817"/>
    </location>
</feature>